<dbReference type="UniPathway" id="UPA00079"/>
<name>B2A420_NATTJ</name>
<dbReference type="Proteomes" id="UP000001683">
    <property type="component" value="Chromosome"/>
</dbReference>
<dbReference type="Pfam" id="PF02746">
    <property type="entry name" value="MR_MLE_N"/>
    <property type="match status" value="1"/>
</dbReference>
<dbReference type="Gene3D" id="3.30.390.10">
    <property type="entry name" value="Enolase-like, N-terminal domain"/>
    <property type="match status" value="1"/>
</dbReference>
<proteinExistence type="predicted"/>
<evidence type="ECO:0000256" key="2">
    <source>
        <dbReference type="ARBA" id="ARBA00022723"/>
    </source>
</evidence>
<evidence type="ECO:0000259" key="5">
    <source>
        <dbReference type="SMART" id="SM00922"/>
    </source>
</evidence>
<dbReference type="Pfam" id="PF13378">
    <property type="entry name" value="MR_MLE_C"/>
    <property type="match status" value="1"/>
</dbReference>
<keyword evidence="2" id="KW-0479">Metal-binding</keyword>
<dbReference type="OrthoDB" id="9774531at2"/>
<dbReference type="NCBIfam" id="TIGR01928">
    <property type="entry name" value="menC_lowGC_arch"/>
    <property type="match status" value="1"/>
</dbReference>
<dbReference type="InParanoid" id="B2A420"/>
<dbReference type="SUPFAM" id="SSF51604">
    <property type="entry name" value="Enolase C-terminal domain-like"/>
    <property type="match status" value="1"/>
</dbReference>
<dbReference type="eggNOG" id="COG4948">
    <property type="taxonomic scope" value="Bacteria"/>
</dbReference>
<dbReference type="KEGG" id="nth:Nther_1544"/>
<dbReference type="SFLD" id="SFLDS00001">
    <property type="entry name" value="Enolase"/>
    <property type="match status" value="1"/>
</dbReference>
<evidence type="ECO:0000256" key="1">
    <source>
        <dbReference type="ARBA" id="ARBA00001968"/>
    </source>
</evidence>
<evidence type="ECO:0000256" key="3">
    <source>
        <dbReference type="ARBA" id="ARBA00029491"/>
    </source>
</evidence>
<protein>
    <recommendedName>
        <fullName evidence="3 4">o-succinylbenzoate synthase</fullName>
        <ecNumber evidence="3 4">4.2.1.113</ecNumber>
    </recommendedName>
</protein>
<keyword evidence="7" id="KW-1185">Reference proteome</keyword>
<dbReference type="InterPro" id="IPR013342">
    <property type="entry name" value="Mandelate_racemase_C"/>
</dbReference>
<dbReference type="GO" id="GO:0043748">
    <property type="term" value="F:O-succinylbenzoate synthase activity"/>
    <property type="evidence" value="ECO:0007669"/>
    <property type="project" value="UniProtKB-EC"/>
</dbReference>
<evidence type="ECO:0000313" key="6">
    <source>
        <dbReference type="EMBL" id="ACB85122.1"/>
    </source>
</evidence>
<dbReference type="RefSeq" id="WP_012447992.1">
    <property type="nucleotide sequence ID" value="NC_010718.1"/>
</dbReference>
<dbReference type="FunCoup" id="B2A420">
    <property type="interactions" value="82"/>
</dbReference>
<dbReference type="EC" id="4.2.1.113" evidence="3 4"/>
<dbReference type="PANTHER" id="PTHR48073">
    <property type="entry name" value="O-SUCCINYLBENZOATE SYNTHASE-RELATED"/>
    <property type="match status" value="1"/>
</dbReference>
<dbReference type="SFLD" id="SFLDF00009">
    <property type="entry name" value="o-succinylbenzoate_synthase"/>
    <property type="match status" value="1"/>
</dbReference>
<dbReference type="STRING" id="457570.Nther_1544"/>
<dbReference type="SFLD" id="SFLDG00180">
    <property type="entry name" value="muconate_cycloisomerase"/>
    <property type="match status" value="1"/>
</dbReference>
<dbReference type="AlphaFoldDB" id="B2A420"/>
<sequence>MKEQAIIEKVRIIEVNMPFTNHIQVGESSNKLRKSLIIELHSEGIIGYGESAPYGEPFYSGETISTVKPILKENILPKIVGKEISSIEQLNQLINTQIKGNNFAKAGVETAYWDLIAKKRNIPLKQLIHEKLMEIGVNDPSLNNTNYILSGAAMGIPPGEKEDNLVEQVKSALEEGYQKIKIKVSPGFDINAIEKVLKVIPDDINFWMDASASYNIKNHLPILKQIDSYNIDFLEQPLAHDDILEHSQLSQEVTTPICLDESLYSAKIAENSLGLGFNQIWNIKIQRIGGLLEALKIYKLASENNVSVWGGTMPETGIGAIFMLALGTYSNFTYPSDVADSTKWYGNNNDLKDLKMTGEGKIFYSDEIGIGEINHYNYRKYGHLVHEVNGY</sequence>
<reference evidence="6 7" key="1">
    <citation type="submission" date="2008-04" db="EMBL/GenBank/DDBJ databases">
        <title>Complete sequence of chromosome of Natranaerobius thermophilus JW/NM-WN-LF.</title>
        <authorList>
            <consortium name="US DOE Joint Genome Institute"/>
            <person name="Copeland A."/>
            <person name="Lucas S."/>
            <person name="Lapidus A."/>
            <person name="Glavina del Rio T."/>
            <person name="Dalin E."/>
            <person name="Tice H."/>
            <person name="Bruce D."/>
            <person name="Goodwin L."/>
            <person name="Pitluck S."/>
            <person name="Chertkov O."/>
            <person name="Brettin T."/>
            <person name="Detter J.C."/>
            <person name="Han C."/>
            <person name="Kuske C.R."/>
            <person name="Schmutz J."/>
            <person name="Larimer F."/>
            <person name="Land M."/>
            <person name="Hauser L."/>
            <person name="Kyrpides N."/>
            <person name="Lykidis A."/>
            <person name="Mesbah N.M."/>
            <person name="Wiegel J."/>
        </authorList>
    </citation>
    <scope>NUCLEOTIDE SEQUENCE [LARGE SCALE GENOMIC DNA]</scope>
    <source>
        <strain evidence="7">ATCC BAA-1301 / DSM 18059 / JW/NM-WN-LF</strain>
    </source>
</reference>
<dbReference type="GO" id="GO:0009234">
    <property type="term" value="P:menaquinone biosynthetic process"/>
    <property type="evidence" value="ECO:0007669"/>
    <property type="project" value="UniProtKB-UniRule"/>
</dbReference>
<feature type="domain" description="Mandelate racemase/muconate lactonizing enzyme C-terminal" evidence="5">
    <location>
        <begin position="162"/>
        <end position="256"/>
    </location>
</feature>
<dbReference type="Gene3D" id="3.20.20.120">
    <property type="entry name" value="Enolase-like C-terminal domain"/>
    <property type="match status" value="1"/>
</dbReference>
<dbReference type="InterPro" id="IPR029017">
    <property type="entry name" value="Enolase-like_N"/>
</dbReference>
<organism evidence="6 7">
    <name type="scientific">Natranaerobius thermophilus (strain ATCC BAA-1301 / DSM 18059 / JW/NM-WN-LF)</name>
    <dbReference type="NCBI Taxonomy" id="457570"/>
    <lineage>
        <taxon>Bacteria</taxon>
        <taxon>Bacillati</taxon>
        <taxon>Bacillota</taxon>
        <taxon>Clostridia</taxon>
        <taxon>Natranaerobiales</taxon>
        <taxon>Natranaerobiaceae</taxon>
        <taxon>Natranaerobius</taxon>
    </lineage>
</organism>
<gene>
    <name evidence="6" type="ordered locus">Nther_1544</name>
</gene>
<evidence type="ECO:0000313" key="7">
    <source>
        <dbReference type="Proteomes" id="UP000001683"/>
    </source>
</evidence>
<dbReference type="EMBL" id="CP001034">
    <property type="protein sequence ID" value="ACB85122.1"/>
    <property type="molecule type" value="Genomic_DNA"/>
</dbReference>
<evidence type="ECO:0000256" key="4">
    <source>
        <dbReference type="NCBIfam" id="TIGR01928"/>
    </source>
</evidence>
<dbReference type="InterPro" id="IPR013341">
    <property type="entry name" value="Mandelate_racemase_N_dom"/>
</dbReference>
<dbReference type="HOGENOM" id="CLU_030273_4_4_9"/>
<dbReference type="SUPFAM" id="SSF54826">
    <property type="entry name" value="Enolase N-terminal domain-like"/>
    <property type="match status" value="1"/>
</dbReference>
<dbReference type="UniPathway" id="UPA01057">
    <property type="reaction ID" value="UER00165"/>
</dbReference>
<dbReference type="InterPro" id="IPR010197">
    <property type="entry name" value="OSBS/NAAAR"/>
</dbReference>
<dbReference type="InterPro" id="IPR029065">
    <property type="entry name" value="Enolase_C-like"/>
</dbReference>
<dbReference type="GO" id="GO:0016854">
    <property type="term" value="F:racemase and epimerase activity"/>
    <property type="evidence" value="ECO:0007669"/>
    <property type="project" value="UniProtKB-ARBA"/>
</dbReference>
<dbReference type="InterPro" id="IPR036849">
    <property type="entry name" value="Enolase-like_C_sf"/>
</dbReference>
<comment type="cofactor">
    <cofactor evidence="1">
        <name>a divalent metal cation</name>
        <dbReference type="ChEBI" id="CHEBI:60240"/>
    </cofactor>
</comment>
<dbReference type="GO" id="GO:0046872">
    <property type="term" value="F:metal ion binding"/>
    <property type="evidence" value="ECO:0007669"/>
    <property type="project" value="UniProtKB-KW"/>
</dbReference>
<reference evidence="6 7" key="2">
    <citation type="journal article" date="2011" name="J. Bacteriol.">
        <title>Complete genome sequence of the anaerobic, halophilic alkalithermophile Natranaerobius thermophilus JW/NM-WN-LF.</title>
        <authorList>
            <person name="Zhao B."/>
            <person name="Mesbah N.M."/>
            <person name="Dalin E."/>
            <person name="Goodwin L."/>
            <person name="Nolan M."/>
            <person name="Pitluck S."/>
            <person name="Chertkov O."/>
            <person name="Brettin T.S."/>
            <person name="Han J."/>
            <person name="Larimer F.W."/>
            <person name="Land M.L."/>
            <person name="Hauser L."/>
            <person name="Kyrpides N."/>
            <person name="Wiegel J."/>
        </authorList>
    </citation>
    <scope>NUCLEOTIDE SEQUENCE [LARGE SCALE GENOMIC DNA]</scope>
    <source>
        <strain evidence="7">ATCC BAA-1301 / DSM 18059 / JW/NM-WN-LF</strain>
    </source>
</reference>
<accession>B2A420</accession>
<dbReference type="SMART" id="SM00922">
    <property type="entry name" value="MR_MLE"/>
    <property type="match status" value="1"/>
</dbReference>